<feature type="binding site" evidence="4">
    <location>
        <position position="169"/>
    </location>
    <ligand>
        <name>anthranilate</name>
        <dbReference type="ChEBI" id="CHEBI:16567"/>
        <label>2</label>
    </ligand>
</feature>
<dbReference type="EMBL" id="BAAADD010000005">
    <property type="protein sequence ID" value="GAA0571931.1"/>
    <property type="molecule type" value="Genomic_DNA"/>
</dbReference>
<feature type="binding site" evidence="4">
    <location>
        <position position="83"/>
    </location>
    <ligand>
        <name>5-phospho-alpha-D-ribose 1-diphosphate</name>
        <dbReference type="ChEBI" id="CHEBI:58017"/>
    </ligand>
</feature>
<sequence length="342" mass="35023">MSHLDFSVLLKRVAAGKTLDAEASAAAFTAIMAGQVGEAQMAGLLTAMAVRGATIDEITGAVTAMRTAMKRMTAPANAIDLVGTGGDGHSTLNISSAACFVTAACGVPVAKHGNRNMSSKTGAADVLEALGVKVDVPPEVAERCVAETGVCFLFAQGYHPAMKNVTPVRRALGFRTIFNLIGPLSNPAGVKRQLLGVYALDLMEPVAHVLAAHGAEKAWVVHGHDGLDEMSISGPTHVAVLENGQVTTMTVTPDDAGLPHYPLLAVKGGEAPENAAALARLLDGEQGAYRDIVLLNSAAALIVADKAQSLREGVDIAAKAIDSGAAKAVLQKLIAVSNGVTP</sequence>
<evidence type="ECO:0000259" key="6">
    <source>
        <dbReference type="Pfam" id="PF02885"/>
    </source>
</evidence>
<dbReference type="EC" id="2.4.2.18" evidence="4"/>
<dbReference type="Proteomes" id="UP001499951">
    <property type="component" value="Unassembled WGS sequence"/>
</dbReference>
<comment type="similarity">
    <text evidence="4">Belongs to the anthranilate phosphoribosyltransferase family.</text>
</comment>
<dbReference type="PANTHER" id="PTHR43285">
    <property type="entry name" value="ANTHRANILATE PHOSPHORIBOSYLTRANSFERASE"/>
    <property type="match status" value="1"/>
</dbReference>
<comment type="caution">
    <text evidence="7">The sequence shown here is derived from an EMBL/GenBank/DDBJ whole genome shotgun (WGS) entry which is preliminary data.</text>
</comment>
<keyword evidence="2 4" id="KW-0808">Transferase</keyword>
<dbReference type="SUPFAM" id="SSF52418">
    <property type="entry name" value="Nucleoside phosphorylase/phosphoribosyltransferase catalytic domain"/>
    <property type="match status" value="1"/>
</dbReference>
<feature type="binding site" evidence="4">
    <location>
        <position position="114"/>
    </location>
    <ligand>
        <name>anthranilate</name>
        <dbReference type="ChEBI" id="CHEBI:16567"/>
        <label>1</label>
    </ligand>
</feature>
<feature type="binding site" evidence="4">
    <location>
        <position position="229"/>
    </location>
    <ligand>
        <name>Mg(2+)</name>
        <dbReference type="ChEBI" id="CHEBI:18420"/>
        <label>1</label>
    </ligand>
</feature>
<protein>
    <recommendedName>
        <fullName evidence="4">Anthranilate phosphoribosyltransferase</fullName>
        <ecNumber evidence="4">2.4.2.18</ecNumber>
    </recommendedName>
</protein>
<dbReference type="SUPFAM" id="SSF47648">
    <property type="entry name" value="Nucleoside phosphorylase/phosphoribosyltransferase N-terminal domain"/>
    <property type="match status" value="1"/>
</dbReference>
<dbReference type="Pfam" id="PF00591">
    <property type="entry name" value="Glycos_transf_3"/>
    <property type="match status" value="1"/>
</dbReference>
<evidence type="ECO:0000313" key="7">
    <source>
        <dbReference type="EMBL" id="GAA0571931.1"/>
    </source>
</evidence>
<dbReference type="InterPro" id="IPR036320">
    <property type="entry name" value="Glycosyl_Trfase_fam3_N_dom_sf"/>
</dbReference>
<dbReference type="InterPro" id="IPR017459">
    <property type="entry name" value="Glycosyl_Trfase_fam3_N_dom"/>
</dbReference>
<keyword evidence="4" id="KW-0479">Metal-binding</keyword>
<evidence type="ECO:0000256" key="2">
    <source>
        <dbReference type="ARBA" id="ARBA00022679"/>
    </source>
</evidence>
<name>A0ABN1EQS4_9PROT</name>
<comment type="cofactor">
    <cofactor evidence="4">
        <name>Mg(2+)</name>
        <dbReference type="ChEBI" id="CHEBI:18420"/>
    </cofactor>
    <text evidence="4">Binds 2 magnesium ions per monomer.</text>
</comment>
<keyword evidence="4" id="KW-0028">Amino-acid biosynthesis</keyword>
<feature type="binding site" evidence="4">
    <location>
        <position position="95"/>
    </location>
    <ligand>
        <name>Mg(2+)</name>
        <dbReference type="ChEBI" id="CHEBI:18420"/>
        <label>1</label>
    </ligand>
</feature>
<feature type="binding site" evidence="4">
    <location>
        <position position="123"/>
    </location>
    <ligand>
        <name>5-phospho-alpha-D-ribose 1-diphosphate</name>
        <dbReference type="ChEBI" id="CHEBI:58017"/>
    </ligand>
</feature>
<accession>A0ABN1EQS4</accession>
<dbReference type="HAMAP" id="MF_00211">
    <property type="entry name" value="TrpD"/>
    <property type="match status" value="1"/>
</dbReference>
<dbReference type="Gene3D" id="3.40.1030.10">
    <property type="entry name" value="Nucleoside phosphorylase/phosphoribosyltransferase catalytic domain"/>
    <property type="match status" value="1"/>
</dbReference>
<dbReference type="InterPro" id="IPR000312">
    <property type="entry name" value="Glycosyl_Trfase_fam3"/>
</dbReference>
<evidence type="ECO:0000259" key="5">
    <source>
        <dbReference type="Pfam" id="PF00591"/>
    </source>
</evidence>
<dbReference type="Pfam" id="PF02885">
    <property type="entry name" value="Glycos_trans_3N"/>
    <property type="match status" value="1"/>
</dbReference>
<dbReference type="GO" id="GO:0016757">
    <property type="term" value="F:glycosyltransferase activity"/>
    <property type="evidence" value="ECO:0007669"/>
    <property type="project" value="UniProtKB-KW"/>
</dbReference>
<evidence type="ECO:0000256" key="3">
    <source>
        <dbReference type="ARBA" id="ARBA00022822"/>
    </source>
</evidence>
<dbReference type="RefSeq" id="WP_166934249.1">
    <property type="nucleotide sequence ID" value="NZ_BAAADD010000005.1"/>
</dbReference>
<keyword evidence="4" id="KW-0057">Aromatic amino acid biosynthesis</keyword>
<evidence type="ECO:0000256" key="1">
    <source>
        <dbReference type="ARBA" id="ARBA00022676"/>
    </source>
</evidence>
<feature type="binding site" evidence="4">
    <location>
        <position position="229"/>
    </location>
    <ligand>
        <name>Mg(2+)</name>
        <dbReference type="ChEBI" id="CHEBI:18420"/>
        <label>2</label>
    </ligand>
</feature>
<dbReference type="InterPro" id="IPR035902">
    <property type="entry name" value="Nuc_phospho_transferase"/>
</dbReference>
<gene>
    <name evidence="4 7" type="primary">trpD</name>
    <name evidence="7" type="ORF">GCM10008942_20800</name>
</gene>
<dbReference type="Gene3D" id="1.20.970.10">
    <property type="entry name" value="Transferase, Pyrimidine Nucleoside Phosphorylase, Chain C"/>
    <property type="match status" value="1"/>
</dbReference>
<comment type="function">
    <text evidence="4">Catalyzes the transfer of the phosphoribosyl group of 5-phosphorylribose-1-pyrophosphate (PRPP) to anthranilate to yield N-(5'-phosphoribosyl)-anthranilate (PRA).</text>
</comment>
<keyword evidence="1 4" id="KW-0328">Glycosyltransferase</keyword>
<reference evidence="7 8" key="1">
    <citation type="journal article" date="2019" name="Int. J. Syst. Evol. Microbiol.">
        <title>The Global Catalogue of Microorganisms (GCM) 10K type strain sequencing project: providing services to taxonomists for standard genome sequencing and annotation.</title>
        <authorList>
            <consortium name="The Broad Institute Genomics Platform"/>
            <consortium name="The Broad Institute Genome Sequencing Center for Infectious Disease"/>
            <person name="Wu L."/>
            <person name="Ma J."/>
        </authorList>
    </citation>
    <scope>NUCLEOTIDE SEQUENCE [LARGE SCALE GENOMIC DNA]</scope>
    <source>
        <strain evidence="7 8">JCM 15089</strain>
    </source>
</reference>
<dbReference type="PANTHER" id="PTHR43285:SF2">
    <property type="entry name" value="ANTHRANILATE PHOSPHORIBOSYLTRANSFERASE"/>
    <property type="match status" value="1"/>
</dbReference>
<feature type="binding site" evidence="4">
    <location>
        <position position="228"/>
    </location>
    <ligand>
        <name>Mg(2+)</name>
        <dbReference type="ChEBI" id="CHEBI:18420"/>
        <label>2</label>
    </ligand>
</feature>
<keyword evidence="8" id="KW-1185">Reference proteome</keyword>
<proteinExistence type="inferred from homology"/>
<feature type="binding site" evidence="4">
    <location>
        <begin position="93"/>
        <end position="96"/>
    </location>
    <ligand>
        <name>5-phospho-alpha-D-ribose 1-diphosphate</name>
        <dbReference type="ChEBI" id="CHEBI:58017"/>
    </ligand>
</feature>
<evidence type="ECO:0000313" key="8">
    <source>
        <dbReference type="Proteomes" id="UP001499951"/>
    </source>
</evidence>
<keyword evidence="3 4" id="KW-0822">Tryptophan biosynthesis</keyword>
<comment type="subunit">
    <text evidence="4">Homodimer.</text>
</comment>
<feature type="binding site" evidence="4">
    <location>
        <position position="91"/>
    </location>
    <ligand>
        <name>5-phospho-alpha-D-ribose 1-diphosphate</name>
        <dbReference type="ChEBI" id="CHEBI:58017"/>
    </ligand>
</feature>
<comment type="caution">
    <text evidence="4">Lacks conserved residue(s) required for the propagation of feature annotation.</text>
</comment>
<evidence type="ECO:0000256" key="4">
    <source>
        <dbReference type="HAMAP-Rule" id="MF_00211"/>
    </source>
</evidence>
<comment type="pathway">
    <text evidence="4">Amino-acid biosynthesis; L-tryptophan biosynthesis; L-tryptophan from chorismate: step 2/5.</text>
</comment>
<feature type="binding site" evidence="4">
    <location>
        <position position="83"/>
    </location>
    <ligand>
        <name>anthranilate</name>
        <dbReference type="ChEBI" id="CHEBI:16567"/>
        <label>1</label>
    </ligand>
</feature>
<feature type="domain" description="Glycosyl transferase family 3" evidence="5">
    <location>
        <begin position="77"/>
        <end position="326"/>
    </location>
</feature>
<dbReference type="InterPro" id="IPR005940">
    <property type="entry name" value="Anthranilate_Pribosyl_Tfrase"/>
</dbReference>
<feature type="domain" description="Glycosyl transferase family 3 N-terminal" evidence="6">
    <location>
        <begin position="9"/>
        <end position="68"/>
    </location>
</feature>
<feature type="binding site" evidence="4">
    <location>
        <begin position="111"/>
        <end position="119"/>
    </location>
    <ligand>
        <name>5-phospho-alpha-D-ribose 1-diphosphate</name>
        <dbReference type="ChEBI" id="CHEBI:58017"/>
    </ligand>
</feature>
<dbReference type="NCBIfam" id="TIGR01245">
    <property type="entry name" value="trpD"/>
    <property type="match status" value="1"/>
</dbReference>
<keyword evidence="4" id="KW-0460">Magnesium</keyword>
<organism evidence="7 8">
    <name type="scientific">Rhizomicrobium electricum</name>
    <dbReference type="NCBI Taxonomy" id="480070"/>
    <lineage>
        <taxon>Bacteria</taxon>
        <taxon>Pseudomonadati</taxon>
        <taxon>Pseudomonadota</taxon>
        <taxon>Alphaproteobacteria</taxon>
        <taxon>Micropepsales</taxon>
        <taxon>Micropepsaceae</taxon>
        <taxon>Rhizomicrobium</taxon>
    </lineage>
</organism>
<comment type="catalytic activity">
    <reaction evidence="4">
        <text>N-(5-phospho-beta-D-ribosyl)anthranilate + diphosphate = 5-phospho-alpha-D-ribose 1-diphosphate + anthranilate</text>
        <dbReference type="Rhea" id="RHEA:11768"/>
        <dbReference type="ChEBI" id="CHEBI:16567"/>
        <dbReference type="ChEBI" id="CHEBI:18277"/>
        <dbReference type="ChEBI" id="CHEBI:33019"/>
        <dbReference type="ChEBI" id="CHEBI:58017"/>
        <dbReference type="EC" id="2.4.2.18"/>
    </reaction>
</comment>
<feature type="binding site" evidence="4">
    <location>
        <begin position="86"/>
        <end position="87"/>
    </location>
    <ligand>
        <name>5-phospho-alpha-D-ribose 1-diphosphate</name>
        <dbReference type="ChEBI" id="CHEBI:58017"/>
    </ligand>
</feature>